<dbReference type="PANTHER" id="PTHR30419:SF8">
    <property type="entry name" value="NITROGEN ASSIMILATION TRANSCRIPTIONAL ACTIVATOR-RELATED"/>
    <property type="match status" value="1"/>
</dbReference>
<dbReference type="InterPro" id="IPR036390">
    <property type="entry name" value="WH_DNA-bd_sf"/>
</dbReference>
<keyword evidence="7" id="KW-1185">Reference proteome</keyword>
<evidence type="ECO:0000256" key="2">
    <source>
        <dbReference type="ARBA" id="ARBA00023015"/>
    </source>
</evidence>
<dbReference type="Pfam" id="PF03466">
    <property type="entry name" value="LysR_substrate"/>
    <property type="match status" value="1"/>
</dbReference>
<evidence type="ECO:0000259" key="5">
    <source>
        <dbReference type="PROSITE" id="PS50931"/>
    </source>
</evidence>
<dbReference type="PANTHER" id="PTHR30419">
    <property type="entry name" value="HTH-TYPE TRANSCRIPTIONAL REGULATOR YBHD"/>
    <property type="match status" value="1"/>
</dbReference>
<dbReference type="GO" id="GO:0003700">
    <property type="term" value="F:DNA-binding transcription factor activity"/>
    <property type="evidence" value="ECO:0007669"/>
    <property type="project" value="InterPro"/>
</dbReference>
<dbReference type="PROSITE" id="PS50931">
    <property type="entry name" value="HTH_LYSR"/>
    <property type="match status" value="1"/>
</dbReference>
<evidence type="ECO:0000313" key="7">
    <source>
        <dbReference type="Proteomes" id="UP000184517"/>
    </source>
</evidence>
<sequence length="312" mass="34709">MIGIDRVLRSNLRLRHLQLLVALDEFRHLGRTAEFLSVTQPAVSKMLAEIEKTFDLQLFERSSRGTEPTPYGVTVIKFARSVLADYDRAKIEIAAVTEGSAGRVQVGAMVAATPTLLTQAVNNLKKNATKTTVLIEEGDLRRLLPRLRSGELDLIVGRLEPGYAAPDLDTEALYNESMCLICSPNHEILKGKIIDWPLLSQQAWIVPPSWAASRTKLNQIFYKHNLHPPENIIESASFLNILMSLQTGSAIGFMAHQVAQHFEQQGLMSIIPIELEIDLPPIGIITLDGREKTPTTLKLIEQLRMVNGCENT</sequence>
<accession>A0A1M4YA50</accession>
<evidence type="ECO:0000313" key="6">
    <source>
        <dbReference type="EMBL" id="SHF02595.1"/>
    </source>
</evidence>
<dbReference type="Proteomes" id="UP000184517">
    <property type="component" value="Unassembled WGS sequence"/>
</dbReference>
<dbReference type="PRINTS" id="PR00039">
    <property type="entry name" value="HTHLYSR"/>
</dbReference>
<evidence type="ECO:0000256" key="1">
    <source>
        <dbReference type="ARBA" id="ARBA00009437"/>
    </source>
</evidence>
<comment type="similarity">
    <text evidence="1">Belongs to the LysR transcriptional regulatory family.</text>
</comment>
<organism evidence="6 7">
    <name type="scientific">Marinomonas polaris DSM 16579</name>
    <dbReference type="NCBI Taxonomy" id="1122206"/>
    <lineage>
        <taxon>Bacteria</taxon>
        <taxon>Pseudomonadati</taxon>
        <taxon>Pseudomonadota</taxon>
        <taxon>Gammaproteobacteria</taxon>
        <taxon>Oceanospirillales</taxon>
        <taxon>Oceanospirillaceae</taxon>
        <taxon>Marinomonas</taxon>
    </lineage>
</organism>
<dbReference type="GO" id="GO:0005829">
    <property type="term" value="C:cytosol"/>
    <property type="evidence" value="ECO:0007669"/>
    <property type="project" value="TreeGrafter"/>
</dbReference>
<dbReference type="Gene3D" id="1.10.10.10">
    <property type="entry name" value="Winged helix-like DNA-binding domain superfamily/Winged helix DNA-binding domain"/>
    <property type="match status" value="1"/>
</dbReference>
<dbReference type="STRING" id="1122206.SAMN02745753_01166"/>
<dbReference type="RefSeq" id="WP_011978325.1">
    <property type="nucleotide sequence ID" value="NZ_FQVF01000005.1"/>
</dbReference>
<evidence type="ECO:0000256" key="4">
    <source>
        <dbReference type="ARBA" id="ARBA00023163"/>
    </source>
</evidence>
<reference evidence="7" key="1">
    <citation type="submission" date="2016-11" db="EMBL/GenBank/DDBJ databases">
        <authorList>
            <person name="Varghese N."/>
            <person name="Submissions S."/>
        </authorList>
    </citation>
    <scope>NUCLEOTIDE SEQUENCE [LARGE SCALE GENOMIC DNA]</scope>
    <source>
        <strain evidence="7">DSM 16579</strain>
    </source>
</reference>
<dbReference type="InterPro" id="IPR005119">
    <property type="entry name" value="LysR_subst-bd"/>
</dbReference>
<name>A0A1M4YA50_9GAMM</name>
<dbReference type="EMBL" id="FQVF01000005">
    <property type="protein sequence ID" value="SHF02595.1"/>
    <property type="molecule type" value="Genomic_DNA"/>
</dbReference>
<dbReference type="InterPro" id="IPR036388">
    <property type="entry name" value="WH-like_DNA-bd_sf"/>
</dbReference>
<keyword evidence="2" id="KW-0805">Transcription regulation</keyword>
<keyword evidence="3 6" id="KW-0238">DNA-binding</keyword>
<dbReference type="GO" id="GO:0003677">
    <property type="term" value="F:DNA binding"/>
    <property type="evidence" value="ECO:0007669"/>
    <property type="project" value="UniProtKB-KW"/>
</dbReference>
<dbReference type="SUPFAM" id="SSF53850">
    <property type="entry name" value="Periplasmic binding protein-like II"/>
    <property type="match status" value="1"/>
</dbReference>
<dbReference type="SUPFAM" id="SSF46785">
    <property type="entry name" value="Winged helix' DNA-binding domain"/>
    <property type="match status" value="1"/>
</dbReference>
<proteinExistence type="inferred from homology"/>
<dbReference type="InterPro" id="IPR050950">
    <property type="entry name" value="HTH-type_LysR_regulators"/>
</dbReference>
<evidence type="ECO:0000256" key="3">
    <source>
        <dbReference type="ARBA" id="ARBA00023125"/>
    </source>
</evidence>
<dbReference type="OrthoDB" id="9814165at2"/>
<dbReference type="Pfam" id="PF00126">
    <property type="entry name" value="HTH_1"/>
    <property type="match status" value="1"/>
</dbReference>
<dbReference type="InterPro" id="IPR000847">
    <property type="entry name" value="LysR_HTH_N"/>
</dbReference>
<keyword evidence="4" id="KW-0804">Transcription</keyword>
<protein>
    <submittedName>
        <fullName evidence="6">DNA-binding transcriptional regulator, LysR family</fullName>
    </submittedName>
</protein>
<gene>
    <name evidence="6" type="ORF">SAMN02745753_01166</name>
</gene>
<feature type="domain" description="HTH lysR-type" evidence="5">
    <location>
        <begin position="12"/>
        <end position="69"/>
    </location>
</feature>
<dbReference type="Gene3D" id="3.40.190.290">
    <property type="match status" value="1"/>
</dbReference>
<dbReference type="AlphaFoldDB" id="A0A1M4YA50"/>